<feature type="transmembrane region" description="Helical" evidence="2">
    <location>
        <begin position="99"/>
        <end position="121"/>
    </location>
</feature>
<dbReference type="Ensembl" id="ENSAPLT00000036345.1">
    <property type="protein sequence ID" value="ENSAPLP00000020932.1"/>
    <property type="gene ID" value="ENSAPLG00000022501.1"/>
</dbReference>
<proteinExistence type="predicted"/>
<feature type="region of interest" description="Disordered" evidence="1">
    <location>
        <begin position="40"/>
        <end position="77"/>
    </location>
</feature>
<keyword evidence="2" id="KW-1133">Transmembrane helix</keyword>
<evidence type="ECO:0000313" key="3">
    <source>
        <dbReference type="Ensembl" id="ENSAPLP00000020932.1"/>
    </source>
</evidence>
<evidence type="ECO:0000256" key="2">
    <source>
        <dbReference type="SAM" id="Phobius"/>
    </source>
</evidence>
<accession>A0A493T4W0</accession>
<reference evidence="3" key="3">
    <citation type="submission" date="2025-09" db="UniProtKB">
        <authorList>
            <consortium name="Ensembl"/>
        </authorList>
    </citation>
    <scope>IDENTIFICATION</scope>
</reference>
<name>A0A493T4W0_ANAPP</name>
<evidence type="ECO:0000313" key="4">
    <source>
        <dbReference type="Proteomes" id="UP000016666"/>
    </source>
</evidence>
<protein>
    <submittedName>
        <fullName evidence="3">Uncharacterized protein</fullName>
    </submittedName>
</protein>
<feature type="compositionally biased region" description="Basic and acidic residues" evidence="1">
    <location>
        <begin position="44"/>
        <end position="77"/>
    </location>
</feature>
<sequence length="124" mass="13682">ALGRANRNTSVLCIWGLRSGAGHKIWEEFFGAVKMERQVPGGRAGKDERMKTKMKEAKGTGDPAEHGRETSRGRPVDIRALLRSNDKHTGGMKRRDRTIYFCAALILRILEAALMLDFAALTGG</sequence>
<dbReference type="AlphaFoldDB" id="A0A493T4W0"/>
<keyword evidence="2" id="KW-0812">Transmembrane</keyword>
<organism evidence="3 4">
    <name type="scientific">Anas platyrhynchos platyrhynchos</name>
    <name type="common">Northern mallard</name>
    <dbReference type="NCBI Taxonomy" id="8840"/>
    <lineage>
        <taxon>Eukaryota</taxon>
        <taxon>Metazoa</taxon>
        <taxon>Chordata</taxon>
        <taxon>Craniata</taxon>
        <taxon>Vertebrata</taxon>
        <taxon>Euteleostomi</taxon>
        <taxon>Archelosauria</taxon>
        <taxon>Archosauria</taxon>
        <taxon>Dinosauria</taxon>
        <taxon>Saurischia</taxon>
        <taxon>Theropoda</taxon>
        <taxon>Coelurosauria</taxon>
        <taxon>Aves</taxon>
        <taxon>Neognathae</taxon>
        <taxon>Galloanserae</taxon>
        <taxon>Anseriformes</taxon>
        <taxon>Anatidae</taxon>
        <taxon>Anatinae</taxon>
        <taxon>Anas</taxon>
    </lineage>
</organism>
<keyword evidence="2" id="KW-0472">Membrane</keyword>
<evidence type="ECO:0000256" key="1">
    <source>
        <dbReference type="SAM" id="MobiDB-lite"/>
    </source>
</evidence>
<reference evidence="3" key="2">
    <citation type="submission" date="2025-08" db="UniProtKB">
        <authorList>
            <consortium name="Ensembl"/>
        </authorList>
    </citation>
    <scope>IDENTIFICATION</scope>
</reference>
<dbReference type="Proteomes" id="UP000016666">
    <property type="component" value="Chromosome 2"/>
</dbReference>
<reference evidence="3 4" key="1">
    <citation type="submission" date="2017-10" db="EMBL/GenBank/DDBJ databases">
        <title>A new Pekin duck reference genome.</title>
        <authorList>
            <person name="Hou Z.-C."/>
            <person name="Zhou Z.-K."/>
            <person name="Zhu F."/>
            <person name="Hou S.-S."/>
        </authorList>
    </citation>
    <scope>NUCLEOTIDE SEQUENCE [LARGE SCALE GENOMIC DNA]</scope>
</reference>
<keyword evidence="4" id="KW-1185">Reference proteome</keyword>